<evidence type="ECO:0000313" key="2">
    <source>
        <dbReference type="EMBL" id="GAA3625512.1"/>
    </source>
</evidence>
<dbReference type="EMBL" id="BAAAZO010000009">
    <property type="protein sequence ID" value="GAA3625512.1"/>
    <property type="molecule type" value="Genomic_DNA"/>
</dbReference>
<dbReference type="Proteomes" id="UP001501074">
    <property type="component" value="Unassembled WGS sequence"/>
</dbReference>
<sequence>MDLRIGGTPLSAAQIALSSANPDGNPAGSQPGAGSSATGDPDQNPSRGKGFGSIADGFGEAAATDGDTYLTAMFEQYVNYRGPKRGTVENPFSPNRITAVQTVAMNRLEGGRLDVRV</sequence>
<gene>
    <name evidence="2" type="ORF">GCM10022223_48340</name>
</gene>
<name>A0ABP7A615_9ACTN</name>
<evidence type="ECO:0000313" key="3">
    <source>
        <dbReference type="Proteomes" id="UP001501074"/>
    </source>
</evidence>
<feature type="compositionally biased region" description="Polar residues" evidence="1">
    <location>
        <begin position="32"/>
        <end position="46"/>
    </location>
</feature>
<organism evidence="2 3">
    <name type="scientific">Kineosporia mesophila</name>
    <dbReference type="NCBI Taxonomy" id="566012"/>
    <lineage>
        <taxon>Bacteria</taxon>
        <taxon>Bacillati</taxon>
        <taxon>Actinomycetota</taxon>
        <taxon>Actinomycetes</taxon>
        <taxon>Kineosporiales</taxon>
        <taxon>Kineosporiaceae</taxon>
        <taxon>Kineosporia</taxon>
    </lineage>
</organism>
<reference evidence="3" key="1">
    <citation type="journal article" date="2019" name="Int. J. Syst. Evol. Microbiol.">
        <title>The Global Catalogue of Microorganisms (GCM) 10K type strain sequencing project: providing services to taxonomists for standard genome sequencing and annotation.</title>
        <authorList>
            <consortium name="The Broad Institute Genomics Platform"/>
            <consortium name="The Broad Institute Genome Sequencing Center for Infectious Disease"/>
            <person name="Wu L."/>
            <person name="Ma J."/>
        </authorList>
    </citation>
    <scope>NUCLEOTIDE SEQUENCE [LARGE SCALE GENOMIC DNA]</scope>
    <source>
        <strain evidence="3">JCM 16902</strain>
    </source>
</reference>
<protein>
    <submittedName>
        <fullName evidence="2">Uncharacterized protein</fullName>
    </submittedName>
</protein>
<comment type="caution">
    <text evidence="2">The sequence shown here is derived from an EMBL/GenBank/DDBJ whole genome shotgun (WGS) entry which is preliminary data.</text>
</comment>
<feature type="region of interest" description="Disordered" evidence="1">
    <location>
        <begin position="14"/>
        <end position="57"/>
    </location>
</feature>
<dbReference type="RefSeq" id="WP_231484673.1">
    <property type="nucleotide sequence ID" value="NZ_BAAAZO010000009.1"/>
</dbReference>
<keyword evidence="3" id="KW-1185">Reference proteome</keyword>
<proteinExistence type="predicted"/>
<evidence type="ECO:0000256" key="1">
    <source>
        <dbReference type="SAM" id="MobiDB-lite"/>
    </source>
</evidence>
<accession>A0ABP7A615</accession>